<organism evidence="11 12">
    <name type="scientific">Thermoactinomyces intermedius</name>
    <dbReference type="NCBI Taxonomy" id="2024"/>
    <lineage>
        <taxon>Bacteria</taxon>
        <taxon>Bacillati</taxon>
        <taxon>Bacillota</taxon>
        <taxon>Bacilli</taxon>
        <taxon>Bacillales</taxon>
        <taxon>Thermoactinomycetaceae</taxon>
        <taxon>Thermoactinomyces</taxon>
    </lineage>
</organism>
<keyword evidence="8" id="KW-0804">Transcription</keyword>
<dbReference type="GO" id="GO:0001216">
    <property type="term" value="F:DNA-binding transcription activator activity"/>
    <property type="evidence" value="ECO:0007669"/>
    <property type="project" value="InterPro"/>
</dbReference>
<dbReference type="GO" id="GO:0006352">
    <property type="term" value="P:DNA-templated transcription initiation"/>
    <property type="evidence" value="ECO:0007669"/>
    <property type="project" value="InterPro"/>
</dbReference>
<keyword evidence="4" id="KW-0548">Nucleotidyltransferase</keyword>
<evidence type="ECO:0000259" key="9">
    <source>
        <dbReference type="Pfam" id="PF04552"/>
    </source>
</evidence>
<dbReference type="EMBL" id="JAECVW010000003">
    <property type="protein sequence ID" value="MBH8595106.1"/>
    <property type="molecule type" value="Genomic_DNA"/>
</dbReference>
<dbReference type="Gene3D" id="1.10.10.1330">
    <property type="entry name" value="RNA polymerase sigma-54 factor, core-binding domain"/>
    <property type="match status" value="1"/>
</dbReference>
<sequence length="453" mass="52793">MALQVGFGLIQEQRMKMVMTPELRQAIQILQFSATDLRKYIEDQMMENPVLNVSEAEKKEPDLDRWMEYMRDLPRQSRTGYRKESDEPSFESFVTGYQTLADELEAQLCDYSLTLKERKVCLYLIHNLDEKGYLDLDSGEACKRLHIDDGMFAKCLKVIQSMEPAGVGARSLGECVELQLRRRERINETAIRIAREHLQNVADAKWRKIADALQVDLSEVHRAVEEIKSCNPRPGLQFHSSPPRYVSPDVYVEKMDDEYVILLNERDMPNLTVNRYYQQLLRQKDELGEEVSRYLKNWVQSALWLMKGIEQRRDTIYRVAQAIVKRQRDFFEHGVDHLKPLTLKQIAEEVDLHESTVSRATQHKYMQTPNGLFPFRFFFPSGLQTDTGVDMAQSTVQKKIRQMIENEDKSKPLSDQKIADLLKEQGVSISRRTVAKYRDEMGIASSAKRKRFL</sequence>
<dbReference type="PRINTS" id="PR00045">
    <property type="entry name" value="SIGMA54FCT"/>
</dbReference>
<keyword evidence="6" id="KW-0731">Sigma factor</keyword>
<keyword evidence="7" id="KW-0238">DNA-binding</keyword>
<dbReference type="Gene3D" id="1.10.10.60">
    <property type="entry name" value="Homeodomain-like"/>
    <property type="match status" value="1"/>
</dbReference>
<keyword evidence="12" id="KW-1185">Reference proteome</keyword>
<evidence type="ECO:0000313" key="12">
    <source>
        <dbReference type="Proteomes" id="UP000633619"/>
    </source>
</evidence>
<dbReference type="NCBIfam" id="TIGR02395">
    <property type="entry name" value="rpoN_sigma"/>
    <property type="match status" value="1"/>
</dbReference>
<dbReference type="Pfam" id="PF00309">
    <property type="entry name" value="Sigma54_AID"/>
    <property type="match status" value="1"/>
</dbReference>
<comment type="similarity">
    <text evidence="1">Belongs to the sigma-54 factor family.</text>
</comment>
<dbReference type="Proteomes" id="UP000633619">
    <property type="component" value="Unassembled WGS sequence"/>
</dbReference>
<dbReference type="RefSeq" id="WP_181731420.1">
    <property type="nucleotide sequence ID" value="NZ_JACEIR010000002.1"/>
</dbReference>
<keyword evidence="3" id="KW-0808">Transferase</keyword>
<keyword evidence="5" id="KW-0805">Transcription regulation</keyword>
<evidence type="ECO:0000259" key="10">
    <source>
        <dbReference type="Pfam" id="PF04963"/>
    </source>
</evidence>
<evidence type="ECO:0000256" key="7">
    <source>
        <dbReference type="ARBA" id="ARBA00023125"/>
    </source>
</evidence>
<dbReference type="PANTHER" id="PTHR32248">
    <property type="entry name" value="RNA POLYMERASE SIGMA-54 FACTOR"/>
    <property type="match status" value="1"/>
</dbReference>
<evidence type="ECO:0000256" key="4">
    <source>
        <dbReference type="ARBA" id="ARBA00022695"/>
    </source>
</evidence>
<dbReference type="Pfam" id="PF04552">
    <property type="entry name" value="Sigma54_DBD"/>
    <property type="match status" value="1"/>
</dbReference>
<name>A0A8I1ABY0_THEIN</name>
<evidence type="ECO:0000256" key="2">
    <source>
        <dbReference type="ARBA" id="ARBA00022478"/>
    </source>
</evidence>
<feature type="domain" description="RNA polymerase sigma factor 54 core-binding" evidence="10">
    <location>
        <begin position="90"/>
        <end position="277"/>
    </location>
</feature>
<dbReference type="PROSITE" id="PS00717">
    <property type="entry name" value="SIGMA54_1"/>
    <property type="match status" value="1"/>
</dbReference>
<protein>
    <submittedName>
        <fullName evidence="11">RNA polymerase factor sigma-54</fullName>
    </submittedName>
</protein>
<evidence type="ECO:0000256" key="6">
    <source>
        <dbReference type="ARBA" id="ARBA00023082"/>
    </source>
</evidence>
<comment type="caution">
    <text evidence="11">The sequence shown here is derived from an EMBL/GenBank/DDBJ whole genome shotgun (WGS) entry which is preliminary data.</text>
</comment>
<evidence type="ECO:0000256" key="8">
    <source>
        <dbReference type="ARBA" id="ARBA00023163"/>
    </source>
</evidence>
<dbReference type="PROSITE" id="PS50044">
    <property type="entry name" value="SIGMA54_3"/>
    <property type="match status" value="1"/>
</dbReference>
<evidence type="ECO:0000313" key="11">
    <source>
        <dbReference type="EMBL" id="MBH8595106.1"/>
    </source>
</evidence>
<accession>A0A8I1ABY0</accession>
<dbReference type="GO" id="GO:0016987">
    <property type="term" value="F:sigma factor activity"/>
    <property type="evidence" value="ECO:0007669"/>
    <property type="project" value="UniProtKB-KW"/>
</dbReference>
<dbReference type="PIRSF" id="PIRSF000774">
    <property type="entry name" value="RpoN"/>
    <property type="match status" value="1"/>
</dbReference>
<keyword evidence="2" id="KW-0240">DNA-directed RNA polymerase</keyword>
<dbReference type="PROSITE" id="PS00718">
    <property type="entry name" value="SIGMA54_2"/>
    <property type="match status" value="1"/>
</dbReference>
<dbReference type="GO" id="GO:0003677">
    <property type="term" value="F:DNA binding"/>
    <property type="evidence" value="ECO:0007669"/>
    <property type="project" value="UniProtKB-KW"/>
</dbReference>
<evidence type="ECO:0000256" key="3">
    <source>
        <dbReference type="ARBA" id="ARBA00022679"/>
    </source>
</evidence>
<dbReference type="InterPro" id="IPR038709">
    <property type="entry name" value="RpoN_core-bd_sf"/>
</dbReference>
<reference evidence="11 12" key="1">
    <citation type="submission" date="2020-12" db="EMBL/GenBank/DDBJ databases">
        <title>WGS of Thermoactinomyces spp.</title>
        <authorList>
            <person name="Cheng K."/>
        </authorList>
    </citation>
    <scope>NUCLEOTIDE SEQUENCE [LARGE SCALE GENOMIC DNA]</scope>
    <source>
        <strain evidence="12">CICC 10671\DSM 43846</strain>
    </source>
</reference>
<evidence type="ECO:0000256" key="5">
    <source>
        <dbReference type="ARBA" id="ARBA00023015"/>
    </source>
</evidence>
<gene>
    <name evidence="11" type="primary">rpoN</name>
    <name evidence="11" type="ORF">I8U20_07145</name>
</gene>
<feature type="domain" description="RNA polymerase sigma factor 54 DNA-binding" evidence="9">
    <location>
        <begin position="293"/>
        <end position="451"/>
    </location>
</feature>
<dbReference type="InterPro" id="IPR007046">
    <property type="entry name" value="RNA_pol_sigma_54_core-bd"/>
</dbReference>
<dbReference type="Pfam" id="PF04963">
    <property type="entry name" value="Sigma54_CBD"/>
    <property type="match status" value="1"/>
</dbReference>
<proteinExistence type="inferred from homology"/>
<dbReference type="InterPro" id="IPR007634">
    <property type="entry name" value="RNA_pol_sigma_54_DNA-bd"/>
</dbReference>
<dbReference type="InterPro" id="IPR000394">
    <property type="entry name" value="RNA_pol_sigma_54"/>
</dbReference>
<evidence type="ECO:0000256" key="1">
    <source>
        <dbReference type="ARBA" id="ARBA00008798"/>
    </source>
</evidence>
<dbReference type="GO" id="GO:0016779">
    <property type="term" value="F:nucleotidyltransferase activity"/>
    <property type="evidence" value="ECO:0007669"/>
    <property type="project" value="UniProtKB-KW"/>
</dbReference>
<dbReference type="GO" id="GO:0000428">
    <property type="term" value="C:DNA-directed RNA polymerase complex"/>
    <property type="evidence" value="ECO:0007669"/>
    <property type="project" value="UniProtKB-KW"/>
</dbReference>
<dbReference type="PANTHER" id="PTHR32248:SF4">
    <property type="entry name" value="RNA POLYMERASE SIGMA-54 FACTOR"/>
    <property type="match status" value="1"/>
</dbReference>
<dbReference type="AlphaFoldDB" id="A0A8I1ABY0"/>